<keyword evidence="6 16" id="KW-0288">FMN</keyword>
<dbReference type="Pfam" id="PF01070">
    <property type="entry name" value="FMN_dh"/>
    <property type="match status" value="1"/>
</dbReference>
<evidence type="ECO:0000313" key="20">
    <source>
        <dbReference type="Proteomes" id="UP000051048"/>
    </source>
</evidence>
<dbReference type="Gene3D" id="3.20.20.70">
    <property type="entry name" value="Aldolase class I"/>
    <property type="match status" value="1"/>
</dbReference>
<dbReference type="SUPFAM" id="SSF51395">
    <property type="entry name" value="FMN-linked oxidoreductases"/>
    <property type="match status" value="1"/>
</dbReference>
<evidence type="ECO:0000256" key="1">
    <source>
        <dbReference type="ARBA" id="ARBA00000616"/>
    </source>
</evidence>
<dbReference type="PANTHER" id="PTHR10578:SF107">
    <property type="entry name" value="2-HYDROXYACID OXIDASE 1"/>
    <property type="match status" value="1"/>
</dbReference>
<dbReference type="PATRIC" id="fig|1423740.3.peg.2154"/>
<feature type="binding site" evidence="16">
    <location>
        <begin position="303"/>
        <end position="307"/>
    </location>
    <ligand>
        <name>FMN</name>
        <dbReference type="ChEBI" id="CHEBI:58210"/>
    </ligand>
</feature>
<gene>
    <name evidence="19" type="ORF">FC36_GL001988</name>
</gene>
<feature type="domain" description="FMN hydroxy acid dehydrogenase" evidence="18">
    <location>
        <begin position="21"/>
        <end position="377"/>
    </location>
</feature>
<dbReference type="InterPro" id="IPR000262">
    <property type="entry name" value="FMN-dep_DH"/>
</dbReference>
<keyword evidence="7" id="KW-0560">Oxidoreductase</keyword>
<name>A0A0R1T4N1_9LACO</name>
<dbReference type="STRING" id="1423740.FC36_GL001988"/>
<evidence type="ECO:0000256" key="12">
    <source>
        <dbReference type="ARBA" id="ARBA00050773"/>
    </source>
</evidence>
<comment type="catalytic activity">
    <reaction evidence="13">
        <text>2-hydroxyoctanoate + O2 = 2-oxooctanoate + H2O2</text>
        <dbReference type="Rhea" id="RHEA:67940"/>
        <dbReference type="ChEBI" id="CHEBI:15379"/>
        <dbReference type="ChEBI" id="CHEBI:16240"/>
        <dbReference type="ChEBI" id="CHEBI:133514"/>
        <dbReference type="ChEBI" id="CHEBI:176689"/>
    </reaction>
</comment>
<feature type="binding site" evidence="16">
    <location>
        <position position="272"/>
    </location>
    <ligand>
        <name>glyoxylate</name>
        <dbReference type="ChEBI" id="CHEBI:36655"/>
    </ligand>
</feature>
<evidence type="ECO:0000256" key="11">
    <source>
        <dbReference type="ARBA" id="ARBA00050549"/>
    </source>
</evidence>
<organism evidence="19 20">
    <name type="scientific">Ligilactobacillus equi DSM 15833 = JCM 10991</name>
    <dbReference type="NCBI Taxonomy" id="1423740"/>
    <lineage>
        <taxon>Bacteria</taxon>
        <taxon>Bacillati</taxon>
        <taxon>Bacillota</taxon>
        <taxon>Bacilli</taxon>
        <taxon>Lactobacillales</taxon>
        <taxon>Lactobacillaceae</taxon>
        <taxon>Ligilactobacillus</taxon>
    </lineage>
</organism>
<feature type="binding site" evidence="16">
    <location>
        <position position="275"/>
    </location>
    <ligand>
        <name>glyoxylate</name>
        <dbReference type="ChEBI" id="CHEBI:36655"/>
    </ligand>
</feature>
<dbReference type="EC" id="1.1.3.15" evidence="4"/>
<dbReference type="InterPro" id="IPR013785">
    <property type="entry name" value="Aldolase_TIM"/>
</dbReference>
<accession>A0A0R1T4N1</accession>
<evidence type="ECO:0000256" key="9">
    <source>
        <dbReference type="ARBA" id="ARBA00029513"/>
    </source>
</evidence>
<feature type="binding site" evidence="16">
    <location>
        <position position="248"/>
    </location>
    <ligand>
        <name>FMN</name>
        <dbReference type="ChEBI" id="CHEBI:58210"/>
    </ligand>
</feature>
<evidence type="ECO:0000256" key="8">
    <source>
        <dbReference type="ARBA" id="ARBA00024042"/>
    </source>
</evidence>
<evidence type="ECO:0000259" key="18">
    <source>
        <dbReference type="PROSITE" id="PS51349"/>
    </source>
</evidence>
<comment type="subunit">
    <text evidence="3">Homotetramer.</text>
</comment>
<evidence type="ECO:0000256" key="5">
    <source>
        <dbReference type="ARBA" id="ARBA00022630"/>
    </source>
</evidence>
<evidence type="ECO:0000256" key="10">
    <source>
        <dbReference type="ARBA" id="ARBA00048754"/>
    </source>
</evidence>
<dbReference type="PIRSF" id="PIRSF000138">
    <property type="entry name" value="Al-hdrx_acd_dh"/>
    <property type="match status" value="1"/>
</dbReference>
<comment type="catalytic activity">
    <reaction evidence="1">
        <text>a (2S)-2-hydroxycarboxylate + O2 = a 2-oxocarboxylate + H2O2</text>
        <dbReference type="Rhea" id="RHEA:16789"/>
        <dbReference type="ChEBI" id="CHEBI:15379"/>
        <dbReference type="ChEBI" id="CHEBI:16240"/>
        <dbReference type="ChEBI" id="CHEBI:35179"/>
        <dbReference type="ChEBI" id="CHEBI:58123"/>
        <dbReference type="EC" id="1.1.3.15"/>
    </reaction>
</comment>
<feature type="binding site" evidence="16">
    <location>
        <position position="151"/>
    </location>
    <ligand>
        <name>FMN</name>
        <dbReference type="ChEBI" id="CHEBI:58210"/>
    </ligand>
</feature>
<dbReference type="PROSITE" id="PS51349">
    <property type="entry name" value="FMN_HYDROXY_ACID_DH_2"/>
    <property type="match status" value="1"/>
</dbReference>
<feature type="binding site" evidence="16">
    <location>
        <position position="179"/>
    </location>
    <ligand>
        <name>FMN</name>
        <dbReference type="ChEBI" id="CHEBI:58210"/>
    </ligand>
</feature>
<evidence type="ECO:0000256" key="13">
    <source>
        <dbReference type="ARBA" id="ARBA00052949"/>
    </source>
</evidence>
<feature type="binding site" evidence="16">
    <location>
        <position position="153"/>
    </location>
    <ligand>
        <name>glyoxylate</name>
        <dbReference type="ChEBI" id="CHEBI:36655"/>
    </ligand>
</feature>
<evidence type="ECO:0000256" key="6">
    <source>
        <dbReference type="ARBA" id="ARBA00022643"/>
    </source>
</evidence>
<feature type="binding site" evidence="16">
    <location>
        <position position="47"/>
    </location>
    <ligand>
        <name>glyoxylate</name>
        <dbReference type="ChEBI" id="CHEBI:36655"/>
    </ligand>
</feature>
<comment type="catalytic activity">
    <reaction evidence="11">
        <text>mandelate + O2 = phenylglyoxylate + H2O2</text>
        <dbReference type="Rhea" id="RHEA:68968"/>
        <dbReference type="ChEBI" id="CHEBI:15379"/>
        <dbReference type="ChEBI" id="CHEBI:16240"/>
        <dbReference type="ChEBI" id="CHEBI:25147"/>
        <dbReference type="ChEBI" id="CHEBI:36656"/>
    </reaction>
</comment>
<evidence type="ECO:0000313" key="19">
    <source>
        <dbReference type="EMBL" id="KRL76273.1"/>
    </source>
</evidence>
<dbReference type="InterPro" id="IPR037396">
    <property type="entry name" value="FMN_HAD"/>
</dbReference>
<reference evidence="19 20" key="1">
    <citation type="journal article" date="2015" name="Genome Announc.">
        <title>Expanding the biotechnology potential of lactobacilli through comparative genomics of 213 strains and associated genera.</title>
        <authorList>
            <person name="Sun Z."/>
            <person name="Harris H.M."/>
            <person name="McCann A."/>
            <person name="Guo C."/>
            <person name="Argimon S."/>
            <person name="Zhang W."/>
            <person name="Yang X."/>
            <person name="Jeffery I.B."/>
            <person name="Cooney J.C."/>
            <person name="Kagawa T.F."/>
            <person name="Liu W."/>
            <person name="Song Y."/>
            <person name="Salvetti E."/>
            <person name="Wrobel A."/>
            <person name="Rasinkangas P."/>
            <person name="Parkhill J."/>
            <person name="Rea M.C."/>
            <person name="O'Sullivan O."/>
            <person name="Ritari J."/>
            <person name="Douillard F.P."/>
            <person name="Paul Ross R."/>
            <person name="Yang R."/>
            <person name="Briner A.E."/>
            <person name="Felis G.E."/>
            <person name="de Vos W.M."/>
            <person name="Barrangou R."/>
            <person name="Klaenhammer T.R."/>
            <person name="Caufield P.W."/>
            <person name="Cui Y."/>
            <person name="Zhang H."/>
            <person name="O'Toole P.W."/>
        </authorList>
    </citation>
    <scope>NUCLEOTIDE SEQUENCE [LARGE SCALE GENOMIC DNA]</scope>
    <source>
        <strain evidence="19 20">DSM 15833</strain>
    </source>
</reference>
<comment type="similarity">
    <text evidence="8">Belongs to the FMN-dependent alpha-hydroxy acid dehydrogenase family.</text>
</comment>
<evidence type="ECO:0000256" key="4">
    <source>
        <dbReference type="ARBA" id="ARBA00013087"/>
    </source>
</evidence>
<feature type="binding site" evidence="16">
    <location>
        <position position="270"/>
    </location>
    <ligand>
        <name>FMN</name>
        <dbReference type="ChEBI" id="CHEBI:58210"/>
    </ligand>
</feature>
<evidence type="ECO:0000256" key="7">
    <source>
        <dbReference type="ARBA" id="ARBA00023002"/>
    </source>
</evidence>
<feature type="binding site" evidence="16">
    <location>
        <position position="188"/>
    </location>
    <ligand>
        <name>glyoxylate</name>
        <dbReference type="ChEBI" id="CHEBI:36655"/>
    </ligand>
</feature>
<keyword evidence="5 16" id="KW-0285">Flavoprotein</keyword>
<feature type="binding site" evidence="16">
    <location>
        <begin position="100"/>
        <end position="102"/>
    </location>
    <ligand>
        <name>FMN</name>
        <dbReference type="ChEBI" id="CHEBI:58210"/>
    </ligand>
</feature>
<comment type="catalytic activity">
    <reaction evidence="12">
        <text>2-hydroxyoctadecanoate + O2 = 2-oxooctadecanoate + H2O2</text>
        <dbReference type="Rhea" id="RHEA:68964"/>
        <dbReference type="ChEBI" id="CHEBI:15379"/>
        <dbReference type="ChEBI" id="CHEBI:16240"/>
        <dbReference type="ChEBI" id="CHEBI:17162"/>
        <dbReference type="ChEBI" id="CHEBI:76724"/>
    </reaction>
</comment>
<proteinExistence type="inferred from homology"/>
<dbReference type="InterPro" id="IPR012133">
    <property type="entry name" value="Alpha-hydoxy_acid_DH_FMN"/>
</dbReference>
<evidence type="ECO:0000256" key="2">
    <source>
        <dbReference type="ARBA" id="ARBA00001917"/>
    </source>
</evidence>
<dbReference type="AlphaFoldDB" id="A0A0R1T4N1"/>
<feature type="binding site" evidence="16">
    <location>
        <begin position="326"/>
        <end position="327"/>
    </location>
    <ligand>
        <name>FMN</name>
        <dbReference type="ChEBI" id="CHEBI:58210"/>
    </ligand>
</feature>
<dbReference type="PANTHER" id="PTHR10578">
    <property type="entry name" value="S -2-HYDROXY-ACID OXIDASE-RELATED"/>
    <property type="match status" value="1"/>
</dbReference>
<feature type="binding site" evidence="16">
    <location>
        <position position="129"/>
    </location>
    <ligand>
        <name>FMN</name>
        <dbReference type="ChEBI" id="CHEBI:58210"/>
    </ligand>
</feature>
<dbReference type="Proteomes" id="UP000051048">
    <property type="component" value="Unassembled WGS sequence"/>
</dbReference>
<sequence>MKEGFEIMTAYYNGFPQSDKDEKITMVNVDELEEKVKEVMPEPAYYYIASGSENEWTWRNNTAAFNHFQIVPRSLTDMDNPSTATEFMGMKLKTPIMIAPIACHGIAHKDAEIATAQGAKAAGALFSSSTYANKSVEEIAAATGDAPRFFQLYLSKDWEFNQMVFDAVKAAGYKGIFLTVDALVSGYREANLRTNFTFPVPLDFFTRYLGGKGEGQSVAQMYASSAQKIGPADVARIKEMSGLPVFIKGVMNADDAYLALGAGADGIVVSNHGGREIDGAPATIDMLPEIARAVNKRVPIVFDSGVRRGSHVFKALALGADLVGIGRPYLYGLALGGASGVQSVIEQINSELEIDMQLTGCKTIEDVKHADVRNLSYGLDNLPSSTSPKVRKPYPVTAENQMKVEAETDATSGASSH</sequence>
<dbReference type="GO" id="GO:0010181">
    <property type="term" value="F:FMN binding"/>
    <property type="evidence" value="ECO:0007669"/>
    <property type="project" value="InterPro"/>
</dbReference>
<protein>
    <recommendedName>
        <fullName evidence="9">L-lactate oxidase</fullName>
        <ecNumber evidence="4">1.1.3.15</ecNumber>
    </recommendedName>
    <alternativeName>
        <fullName evidence="14">(S)-2-hydroxy-acid oxidase</fullName>
    </alternativeName>
</protein>
<dbReference type="GO" id="GO:0003973">
    <property type="term" value="F:(S)-2-hydroxy-acid oxidase activity"/>
    <property type="evidence" value="ECO:0007669"/>
    <property type="project" value="UniProtKB-EC"/>
</dbReference>
<dbReference type="CDD" id="cd04737">
    <property type="entry name" value="LOX_like_FMN"/>
    <property type="match status" value="1"/>
</dbReference>
<comment type="caution">
    <text evidence="19">The sequence shown here is derived from an EMBL/GenBank/DDBJ whole genome shotgun (WGS) entry which is preliminary data.</text>
</comment>
<evidence type="ECO:0000256" key="14">
    <source>
        <dbReference type="ARBA" id="ARBA00079803"/>
    </source>
</evidence>
<evidence type="ECO:0000256" key="16">
    <source>
        <dbReference type="PIRSR" id="PIRSR000138-2"/>
    </source>
</evidence>
<comment type="catalytic activity">
    <reaction evidence="10">
        <text>(S)-lactate + O2 = pyruvate + H2O2</text>
        <dbReference type="Rhea" id="RHEA:55868"/>
        <dbReference type="ChEBI" id="CHEBI:15361"/>
        <dbReference type="ChEBI" id="CHEBI:15379"/>
        <dbReference type="ChEBI" id="CHEBI:16240"/>
        <dbReference type="ChEBI" id="CHEBI:16651"/>
    </reaction>
    <physiologicalReaction direction="left-to-right" evidence="10">
        <dbReference type="Rhea" id="RHEA:55869"/>
    </physiologicalReaction>
</comment>
<comment type="cofactor">
    <cofactor evidence="2">
        <name>FMN</name>
        <dbReference type="ChEBI" id="CHEBI:58210"/>
    </cofactor>
</comment>
<feature type="region of interest" description="Disordered" evidence="17">
    <location>
        <begin position="382"/>
        <end position="417"/>
    </location>
</feature>
<dbReference type="EMBL" id="AZFH01000202">
    <property type="protein sequence ID" value="KRL76273.1"/>
    <property type="molecule type" value="Genomic_DNA"/>
</dbReference>
<evidence type="ECO:0000256" key="17">
    <source>
        <dbReference type="SAM" id="MobiDB-lite"/>
    </source>
</evidence>
<evidence type="ECO:0000256" key="3">
    <source>
        <dbReference type="ARBA" id="ARBA00011881"/>
    </source>
</evidence>
<feature type="active site" description="Proton acceptor" evidence="15">
    <location>
        <position position="272"/>
    </location>
</feature>
<dbReference type="FunFam" id="3.20.20.70:FF:000029">
    <property type="entry name" value="L-lactate dehydrogenase"/>
    <property type="match status" value="1"/>
</dbReference>
<evidence type="ECO:0000256" key="15">
    <source>
        <dbReference type="PIRSR" id="PIRSR000138-1"/>
    </source>
</evidence>